<dbReference type="AlphaFoldDB" id="U6LZS9"/>
<evidence type="ECO:0000313" key="3">
    <source>
        <dbReference type="Proteomes" id="UP000030763"/>
    </source>
</evidence>
<dbReference type="OrthoDB" id="10525772at2759"/>
<dbReference type="Proteomes" id="UP000030763">
    <property type="component" value="Unassembled WGS sequence"/>
</dbReference>
<feature type="compositionally biased region" description="Polar residues" evidence="1">
    <location>
        <begin position="38"/>
        <end position="47"/>
    </location>
</feature>
<accession>U6LZS9</accession>
<gene>
    <name evidence="2" type="ORF">EMWEY_00008930</name>
</gene>
<dbReference type="OMA" id="YMHWIDE"/>
<name>U6LZS9_EIMMA</name>
<keyword evidence="3" id="KW-1185">Reference proteome</keyword>
<protein>
    <submittedName>
        <fullName evidence="2">Uncharacterized protein</fullName>
    </submittedName>
</protein>
<dbReference type="GeneID" id="25334879"/>
<dbReference type="VEuPathDB" id="ToxoDB:EMWEY_00008930"/>
<evidence type="ECO:0000256" key="1">
    <source>
        <dbReference type="SAM" id="MobiDB-lite"/>
    </source>
</evidence>
<organism evidence="2 3">
    <name type="scientific">Eimeria maxima</name>
    <name type="common">Coccidian parasite</name>
    <dbReference type="NCBI Taxonomy" id="5804"/>
    <lineage>
        <taxon>Eukaryota</taxon>
        <taxon>Sar</taxon>
        <taxon>Alveolata</taxon>
        <taxon>Apicomplexa</taxon>
        <taxon>Conoidasida</taxon>
        <taxon>Coccidia</taxon>
        <taxon>Eucoccidiorida</taxon>
        <taxon>Eimeriorina</taxon>
        <taxon>Eimeriidae</taxon>
        <taxon>Eimeria</taxon>
    </lineage>
</organism>
<sequence length="125" mass="13697">MLDSGKALDADGGKELKAATAAQGDEATTEELHGCAVNSLSTNNFGQDGNRKPRETDETIKILAAYLRRIDEVHVQMKGAAEADIEKLRVEAFIERGSWCQMETDLLRKRIALLGDSLSGINREH</sequence>
<dbReference type="RefSeq" id="XP_013334120.1">
    <property type="nucleotide sequence ID" value="XM_013478666.1"/>
</dbReference>
<reference evidence="2" key="2">
    <citation type="submission" date="2013-10" db="EMBL/GenBank/DDBJ databases">
        <authorList>
            <person name="Aslett M."/>
        </authorList>
    </citation>
    <scope>NUCLEOTIDE SEQUENCE [LARGE SCALE GENOMIC DNA]</scope>
    <source>
        <strain evidence="2">Weybridge</strain>
    </source>
</reference>
<proteinExistence type="predicted"/>
<reference evidence="2" key="1">
    <citation type="submission" date="2013-10" db="EMBL/GenBank/DDBJ databases">
        <title>Genomic analysis of the causative agents of coccidiosis in chickens.</title>
        <authorList>
            <person name="Reid A.J."/>
            <person name="Blake D."/>
            <person name="Billington K."/>
            <person name="Browne H."/>
            <person name="Dunn M."/>
            <person name="Hung S."/>
            <person name="Kawahara F."/>
            <person name="Miranda-Saavedra D."/>
            <person name="Mourier T."/>
            <person name="Nagra H."/>
            <person name="Otto T.D."/>
            <person name="Rawlings N."/>
            <person name="Sanchez A."/>
            <person name="Sanders M."/>
            <person name="Subramaniam C."/>
            <person name="Tay Y."/>
            <person name="Dear P."/>
            <person name="Doerig C."/>
            <person name="Gruber A."/>
            <person name="Parkinson J."/>
            <person name="Shirley M."/>
            <person name="Wan K.L."/>
            <person name="Berriman M."/>
            <person name="Tomley F."/>
            <person name="Pain A."/>
        </authorList>
    </citation>
    <scope>NUCLEOTIDE SEQUENCE [LARGE SCALE GENOMIC DNA]</scope>
    <source>
        <strain evidence="2">Weybridge</strain>
    </source>
</reference>
<evidence type="ECO:0000313" key="2">
    <source>
        <dbReference type="EMBL" id="CDJ57472.1"/>
    </source>
</evidence>
<dbReference type="EMBL" id="HG719291">
    <property type="protein sequence ID" value="CDJ57472.1"/>
    <property type="molecule type" value="Genomic_DNA"/>
</dbReference>
<feature type="region of interest" description="Disordered" evidence="1">
    <location>
        <begin position="17"/>
        <end position="54"/>
    </location>
</feature>